<reference evidence="2" key="1">
    <citation type="journal article" date="2014" name="Science">
        <title>Ancient hybridizations among the ancestral genomes of bread wheat.</title>
        <authorList>
            <consortium name="International Wheat Genome Sequencing Consortium,"/>
            <person name="Marcussen T."/>
            <person name="Sandve S.R."/>
            <person name="Heier L."/>
            <person name="Spannagl M."/>
            <person name="Pfeifer M."/>
            <person name="Jakobsen K.S."/>
            <person name="Wulff B.B."/>
            <person name="Steuernagel B."/>
            <person name="Mayer K.F."/>
            <person name="Olsen O.A."/>
        </authorList>
    </citation>
    <scope>NUCLEOTIDE SEQUENCE [LARGE SCALE GENOMIC DNA]</scope>
    <source>
        <strain evidence="2">cv. AL8/78</strain>
    </source>
</reference>
<evidence type="ECO:0000313" key="2">
    <source>
        <dbReference type="Proteomes" id="UP000015105"/>
    </source>
</evidence>
<organism evidence="1 2">
    <name type="scientific">Aegilops tauschii subsp. strangulata</name>
    <name type="common">Goatgrass</name>
    <dbReference type="NCBI Taxonomy" id="200361"/>
    <lineage>
        <taxon>Eukaryota</taxon>
        <taxon>Viridiplantae</taxon>
        <taxon>Streptophyta</taxon>
        <taxon>Embryophyta</taxon>
        <taxon>Tracheophyta</taxon>
        <taxon>Spermatophyta</taxon>
        <taxon>Magnoliopsida</taxon>
        <taxon>Liliopsida</taxon>
        <taxon>Poales</taxon>
        <taxon>Poaceae</taxon>
        <taxon>BOP clade</taxon>
        <taxon>Pooideae</taxon>
        <taxon>Triticodae</taxon>
        <taxon>Triticeae</taxon>
        <taxon>Triticinae</taxon>
        <taxon>Aegilops</taxon>
    </lineage>
</organism>
<accession>A0A453HRL1</accession>
<sequence>MDMLCCSGEDACRSQLRTVRQWISQPLVVFLGFCSGFTEWCVRCLRPPKEHGALKVVEHVNYVTSVHVLPA</sequence>
<reference evidence="1" key="3">
    <citation type="journal article" date="2017" name="Nature">
        <title>Genome sequence of the progenitor of the wheat D genome Aegilops tauschii.</title>
        <authorList>
            <person name="Luo M.C."/>
            <person name="Gu Y.Q."/>
            <person name="Puiu D."/>
            <person name="Wang H."/>
            <person name="Twardziok S.O."/>
            <person name="Deal K.R."/>
            <person name="Huo N."/>
            <person name="Zhu T."/>
            <person name="Wang L."/>
            <person name="Wang Y."/>
            <person name="McGuire P.E."/>
            <person name="Liu S."/>
            <person name="Long H."/>
            <person name="Ramasamy R.K."/>
            <person name="Rodriguez J.C."/>
            <person name="Van S.L."/>
            <person name="Yuan L."/>
            <person name="Wang Z."/>
            <person name="Xia Z."/>
            <person name="Xiao L."/>
            <person name="Anderson O.D."/>
            <person name="Ouyang S."/>
            <person name="Liang Y."/>
            <person name="Zimin A.V."/>
            <person name="Pertea G."/>
            <person name="Qi P."/>
            <person name="Bennetzen J.L."/>
            <person name="Dai X."/>
            <person name="Dawson M.W."/>
            <person name="Muller H.G."/>
            <person name="Kugler K."/>
            <person name="Rivarola-Duarte L."/>
            <person name="Spannagl M."/>
            <person name="Mayer K.F.X."/>
            <person name="Lu F.H."/>
            <person name="Bevan M.W."/>
            <person name="Leroy P."/>
            <person name="Li P."/>
            <person name="You F.M."/>
            <person name="Sun Q."/>
            <person name="Liu Z."/>
            <person name="Lyons E."/>
            <person name="Wicker T."/>
            <person name="Salzberg S.L."/>
            <person name="Devos K.M."/>
            <person name="Dvorak J."/>
        </authorList>
    </citation>
    <scope>NUCLEOTIDE SEQUENCE [LARGE SCALE GENOMIC DNA]</scope>
    <source>
        <strain evidence="1">cv. AL8/78</strain>
    </source>
</reference>
<proteinExistence type="predicted"/>
<reference evidence="2" key="2">
    <citation type="journal article" date="2017" name="Nat. Plants">
        <title>The Aegilops tauschii genome reveals multiple impacts of transposons.</title>
        <authorList>
            <person name="Zhao G."/>
            <person name="Zou C."/>
            <person name="Li K."/>
            <person name="Wang K."/>
            <person name="Li T."/>
            <person name="Gao L."/>
            <person name="Zhang X."/>
            <person name="Wang H."/>
            <person name="Yang Z."/>
            <person name="Liu X."/>
            <person name="Jiang W."/>
            <person name="Mao L."/>
            <person name="Kong X."/>
            <person name="Jiao Y."/>
            <person name="Jia J."/>
        </authorList>
    </citation>
    <scope>NUCLEOTIDE SEQUENCE [LARGE SCALE GENOMIC DNA]</scope>
    <source>
        <strain evidence="2">cv. AL8/78</strain>
    </source>
</reference>
<dbReference type="EnsemblPlants" id="AET4Gv20282500.1">
    <property type="protein sequence ID" value="AET4Gv20282500.1"/>
    <property type="gene ID" value="AET4Gv20282500"/>
</dbReference>
<reference evidence="1" key="5">
    <citation type="journal article" date="2021" name="G3 (Bethesda)">
        <title>Aegilops tauschii genome assembly Aet v5.0 features greater sequence contiguity and improved annotation.</title>
        <authorList>
            <person name="Wang L."/>
            <person name="Zhu T."/>
            <person name="Rodriguez J.C."/>
            <person name="Deal K.R."/>
            <person name="Dubcovsky J."/>
            <person name="McGuire P.E."/>
            <person name="Lux T."/>
            <person name="Spannagl M."/>
            <person name="Mayer K.F.X."/>
            <person name="Baldrich P."/>
            <person name="Meyers B.C."/>
            <person name="Huo N."/>
            <person name="Gu Y.Q."/>
            <person name="Zhou H."/>
            <person name="Devos K.M."/>
            <person name="Bennetzen J.L."/>
            <person name="Unver T."/>
            <person name="Budak H."/>
            <person name="Gulick P.J."/>
            <person name="Galiba G."/>
            <person name="Kalapos B."/>
            <person name="Nelson D.R."/>
            <person name="Li P."/>
            <person name="You F.M."/>
            <person name="Luo M.C."/>
            <person name="Dvorak J."/>
        </authorList>
    </citation>
    <scope>NUCLEOTIDE SEQUENCE [LARGE SCALE GENOMIC DNA]</scope>
    <source>
        <strain evidence="1">cv. AL8/78</strain>
    </source>
</reference>
<name>A0A453HRL1_AEGTS</name>
<dbReference type="Proteomes" id="UP000015105">
    <property type="component" value="Chromosome 4D"/>
</dbReference>
<protein>
    <submittedName>
        <fullName evidence="1">Uncharacterized protein</fullName>
    </submittedName>
</protein>
<dbReference type="Gramene" id="AET4Gv20282500.1">
    <property type="protein sequence ID" value="AET4Gv20282500.1"/>
    <property type="gene ID" value="AET4Gv20282500"/>
</dbReference>
<dbReference type="AlphaFoldDB" id="A0A453HRL1"/>
<keyword evidence="2" id="KW-1185">Reference proteome</keyword>
<reference evidence="1" key="4">
    <citation type="submission" date="2019-03" db="UniProtKB">
        <authorList>
            <consortium name="EnsemblPlants"/>
        </authorList>
    </citation>
    <scope>IDENTIFICATION</scope>
</reference>
<evidence type="ECO:0000313" key="1">
    <source>
        <dbReference type="EnsemblPlants" id="AET4Gv20282500.1"/>
    </source>
</evidence>